<evidence type="ECO:0000313" key="4">
    <source>
        <dbReference type="Proteomes" id="UP000430634"/>
    </source>
</evidence>
<reference evidence="5" key="2">
    <citation type="journal article" date="2019" name="Int. J. Syst. Evol. Microbiol.">
        <title>The Global Catalogue of Microorganisms (GCM) 10K type strain sequencing project: providing services to taxonomists for standard genome sequencing and annotation.</title>
        <authorList>
            <consortium name="The Broad Institute Genomics Platform"/>
            <consortium name="The Broad Institute Genome Sequencing Center for Infectious Disease"/>
            <person name="Wu L."/>
            <person name="Ma J."/>
        </authorList>
    </citation>
    <scope>NUCLEOTIDE SEQUENCE [LARGE SCALE GENOMIC DNA]</scope>
    <source>
        <strain evidence="5">CGMCC 1.15931</strain>
    </source>
</reference>
<evidence type="ECO:0000259" key="1">
    <source>
        <dbReference type="Pfam" id="PF03992"/>
    </source>
</evidence>
<organism evidence="3 4">
    <name type="scientific">Pseudoduganella buxea</name>
    <dbReference type="NCBI Taxonomy" id="1949069"/>
    <lineage>
        <taxon>Bacteria</taxon>
        <taxon>Pseudomonadati</taxon>
        <taxon>Pseudomonadota</taxon>
        <taxon>Betaproteobacteria</taxon>
        <taxon>Burkholderiales</taxon>
        <taxon>Oxalobacteraceae</taxon>
        <taxon>Telluria group</taxon>
        <taxon>Pseudoduganella</taxon>
    </lineage>
</organism>
<dbReference type="Proteomes" id="UP000622638">
    <property type="component" value="Unassembled WGS sequence"/>
</dbReference>
<proteinExistence type="predicted"/>
<dbReference type="AlphaFoldDB" id="A0A6I3T271"/>
<dbReference type="Proteomes" id="UP000430634">
    <property type="component" value="Unassembled WGS sequence"/>
</dbReference>
<evidence type="ECO:0000313" key="5">
    <source>
        <dbReference type="Proteomes" id="UP000622638"/>
    </source>
</evidence>
<dbReference type="Pfam" id="PF03992">
    <property type="entry name" value="ABM"/>
    <property type="match status" value="1"/>
</dbReference>
<reference evidence="2" key="1">
    <citation type="journal article" date="2014" name="Int. J. Syst. Evol. Microbiol.">
        <title>Complete genome of a new Firmicutes species belonging to the dominant human colonic microbiota ('Ruminococcus bicirculans') reveals two chromosomes and a selective capacity to utilize plant glucans.</title>
        <authorList>
            <consortium name="NISC Comparative Sequencing Program"/>
            <person name="Wegmann U."/>
            <person name="Louis P."/>
            <person name="Goesmann A."/>
            <person name="Henrissat B."/>
            <person name="Duncan S.H."/>
            <person name="Flint H.J."/>
        </authorList>
    </citation>
    <scope>NUCLEOTIDE SEQUENCE</scope>
    <source>
        <strain evidence="2">CGMCC 1.15931</strain>
    </source>
</reference>
<evidence type="ECO:0000313" key="3">
    <source>
        <dbReference type="EMBL" id="MTV55499.1"/>
    </source>
</evidence>
<gene>
    <name evidence="2" type="ORF">GCM10011572_13490</name>
    <name evidence="3" type="ORF">GM672_22495</name>
</gene>
<evidence type="ECO:0000313" key="2">
    <source>
        <dbReference type="EMBL" id="GGB92804.1"/>
    </source>
</evidence>
<dbReference type="GO" id="GO:0004497">
    <property type="term" value="F:monooxygenase activity"/>
    <property type="evidence" value="ECO:0007669"/>
    <property type="project" value="UniProtKB-KW"/>
</dbReference>
<dbReference type="Gene3D" id="3.30.70.100">
    <property type="match status" value="1"/>
</dbReference>
<keyword evidence="3" id="KW-0503">Monooxygenase</keyword>
<keyword evidence="5" id="KW-1185">Reference proteome</keyword>
<dbReference type="OrthoDB" id="9798157at2"/>
<accession>A0A6I3T271</accession>
<dbReference type="RefSeq" id="WP_155472766.1">
    <property type="nucleotide sequence ID" value="NZ_BMKG01000004.1"/>
</dbReference>
<keyword evidence="3" id="KW-0560">Oxidoreductase</keyword>
<dbReference type="EMBL" id="BMKG01000004">
    <property type="protein sequence ID" value="GGB92804.1"/>
    <property type="molecule type" value="Genomic_DNA"/>
</dbReference>
<dbReference type="InterPro" id="IPR007138">
    <property type="entry name" value="ABM_dom"/>
</dbReference>
<sequence length="102" mass="11844">MIVEYIRYALKHHSTDSLVDAYTSAAQHLRAAPECLGYEMTVCEDEPSTCILRIEWGSSEAHMNGFRRGPNFPPFLVLIRPFIDDIVEMRHYRLTGLSWQRD</sequence>
<comment type="caution">
    <text evidence="3">The sequence shown here is derived from an EMBL/GenBank/DDBJ whole genome shotgun (WGS) entry which is preliminary data.</text>
</comment>
<name>A0A6I3T271_9BURK</name>
<reference evidence="2" key="4">
    <citation type="submission" date="2024-05" db="EMBL/GenBank/DDBJ databases">
        <authorList>
            <person name="Sun Q."/>
            <person name="Zhou Y."/>
        </authorList>
    </citation>
    <scope>NUCLEOTIDE SEQUENCE</scope>
    <source>
        <strain evidence="2">CGMCC 1.15931</strain>
    </source>
</reference>
<reference evidence="3 4" key="3">
    <citation type="submission" date="2019-11" db="EMBL/GenBank/DDBJ databases">
        <title>Type strains purchased from KCTC, JCM and DSMZ.</title>
        <authorList>
            <person name="Lu H."/>
        </authorList>
    </citation>
    <scope>NUCLEOTIDE SEQUENCE [LARGE SCALE GENOMIC DNA]</scope>
    <source>
        <strain evidence="3 4">KCTC 52429</strain>
    </source>
</reference>
<dbReference type="SUPFAM" id="SSF54909">
    <property type="entry name" value="Dimeric alpha+beta barrel"/>
    <property type="match status" value="1"/>
</dbReference>
<feature type="domain" description="ABM" evidence="1">
    <location>
        <begin position="1"/>
        <end position="72"/>
    </location>
</feature>
<protein>
    <submittedName>
        <fullName evidence="3">Antibiotic biosynthesis monooxygenase</fullName>
    </submittedName>
</protein>
<dbReference type="InterPro" id="IPR011008">
    <property type="entry name" value="Dimeric_a/b-barrel"/>
</dbReference>
<dbReference type="EMBL" id="WNKZ01000087">
    <property type="protein sequence ID" value="MTV55499.1"/>
    <property type="molecule type" value="Genomic_DNA"/>
</dbReference>